<reference evidence="1" key="1">
    <citation type="journal article" date="2014" name="Front. Microbiol.">
        <title>High frequency of phylogenetically diverse reductive dehalogenase-homologous genes in deep subseafloor sedimentary metagenomes.</title>
        <authorList>
            <person name="Kawai M."/>
            <person name="Futagami T."/>
            <person name="Toyoda A."/>
            <person name="Takaki Y."/>
            <person name="Nishi S."/>
            <person name="Hori S."/>
            <person name="Arai W."/>
            <person name="Tsubouchi T."/>
            <person name="Morono Y."/>
            <person name="Uchiyama I."/>
            <person name="Ito T."/>
            <person name="Fujiyama A."/>
            <person name="Inagaki F."/>
            <person name="Takami H."/>
        </authorList>
    </citation>
    <scope>NUCLEOTIDE SEQUENCE</scope>
    <source>
        <strain evidence="1">Expedition CK06-06</strain>
    </source>
</reference>
<organism evidence="1">
    <name type="scientific">marine sediment metagenome</name>
    <dbReference type="NCBI Taxonomy" id="412755"/>
    <lineage>
        <taxon>unclassified sequences</taxon>
        <taxon>metagenomes</taxon>
        <taxon>ecological metagenomes</taxon>
    </lineage>
</organism>
<protein>
    <submittedName>
        <fullName evidence="1">Uncharacterized protein</fullName>
    </submittedName>
</protein>
<feature type="non-terminal residue" evidence="1">
    <location>
        <position position="1"/>
    </location>
</feature>
<dbReference type="AlphaFoldDB" id="X1NKV3"/>
<dbReference type="EMBL" id="BARV01030742">
    <property type="protein sequence ID" value="GAI44622.1"/>
    <property type="molecule type" value="Genomic_DNA"/>
</dbReference>
<sequence length="49" mass="5208">TYSCEPSRFIGEMKLEEAPAIKDETPAMSPKDRLAGLKALLGTPGKTSA</sequence>
<comment type="caution">
    <text evidence="1">The sequence shown here is derived from an EMBL/GenBank/DDBJ whole genome shotgun (WGS) entry which is preliminary data.</text>
</comment>
<gene>
    <name evidence="1" type="ORF">S06H3_48779</name>
</gene>
<accession>X1NKV3</accession>
<proteinExistence type="predicted"/>
<name>X1NKV3_9ZZZZ</name>
<evidence type="ECO:0000313" key="1">
    <source>
        <dbReference type="EMBL" id="GAI44622.1"/>
    </source>
</evidence>